<evidence type="ECO:0000256" key="2">
    <source>
        <dbReference type="ARBA" id="ARBA00022448"/>
    </source>
</evidence>
<feature type="transmembrane region" description="Helical" evidence="7">
    <location>
        <begin position="389"/>
        <end position="409"/>
    </location>
</feature>
<dbReference type="AlphaFoldDB" id="A0A238LI98"/>
<feature type="transmembrane region" description="Helical" evidence="7">
    <location>
        <begin position="196"/>
        <end position="216"/>
    </location>
</feature>
<feature type="transmembrane region" description="Helical" evidence="7">
    <location>
        <begin position="352"/>
        <end position="377"/>
    </location>
</feature>
<proteinExistence type="predicted"/>
<evidence type="ECO:0000256" key="4">
    <source>
        <dbReference type="ARBA" id="ARBA00022692"/>
    </source>
</evidence>
<evidence type="ECO:0000256" key="7">
    <source>
        <dbReference type="SAM" id="Phobius"/>
    </source>
</evidence>
<reference evidence="8 9" key="1">
    <citation type="submission" date="2017-05" db="EMBL/GenBank/DDBJ databases">
        <authorList>
            <person name="Song R."/>
            <person name="Chenine A.L."/>
            <person name="Ruprecht R.M."/>
        </authorList>
    </citation>
    <scope>NUCLEOTIDE SEQUENCE [LARGE SCALE GENOMIC DNA]</scope>
    <source>
        <strain evidence="8 9">CECT 8899</strain>
    </source>
</reference>
<dbReference type="RefSeq" id="WP_245820592.1">
    <property type="nucleotide sequence ID" value="NZ_FXZK01000009.1"/>
</dbReference>
<feature type="transmembrane region" description="Helical" evidence="7">
    <location>
        <begin position="40"/>
        <end position="63"/>
    </location>
</feature>
<dbReference type="EMBL" id="FXZK01000009">
    <property type="protein sequence ID" value="SMY09409.1"/>
    <property type="molecule type" value="Genomic_DNA"/>
</dbReference>
<sequence>MADTDAKFTTGSLMGHVTAMSFTASIGLMAIFAVDLVDMVFISMLGNVALAAAIGYAGSILFFTNSINIGLSIAAGALVSRAIGRGDTRAAREFATSVAVYAALTGLLFPVVLFIYLQPILGLIGAEGEAAALATTYLTILLPTMSLMGLAMGAMAVLRAYGDAKRSMYSTLFGGITNAVLDPIFIFALGMGLSGAAIASVIARLVTLYFAMAPAIRHHAAYARPRPGFVLSHGRDVTSLAAPAVLANVATPVGSAFVTREMAKYGTDAVAGMAIIGRLIPVSFSVVFALSGAIGPILGQNFGAGRHDRVRTGYLAGLKFALVYVVVVAVILFALRNLLVDFFDASGLTASLLLLFCGPLALAYIFNGGIFVSNAAFNNLGHPAYSAGINWANCTLGTFPFVLAGSALFGAYGVLIGQAIGTTIFCIVAVWLALRVIENPPDAPKTRAFQPHRRLHTLYTQRGH</sequence>
<keyword evidence="9" id="KW-1185">Reference proteome</keyword>
<feature type="transmembrane region" description="Helical" evidence="7">
    <location>
        <begin position="98"/>
        <end position="117"/>
    </location>
</feature>
<dbReference type="GO" id="GO:0042910">
    <property type="term" value="F:xenobiotic transmembrane transporter activity"/>
    <property type="evidence" value="ECO:0007669"/>
    <property type="project" value="InterPro"/>
</dbReference>
<feature type="transmembrane region" description="Helical" evidence="7">
    <location>
        <begin position="279"/>
        <end position="299"/>
    </location>
</feature>
<protein>
    <submittedName>
        <fullName evidence="8">Multidrug export protein MepA</fullName>
    </submittedName>
</protein>
<dbReference type="InterPro" id="IPR052031">
    <property type="entry name" value="Membrane_Transporter-Flippase"/>
</dbReference>
<name>A0A238LI98_9RHOB</name>
<gene>
    <name evidence="8" type="primary">mepA_2</name>
    <name evidence="8" type="ORF">LOM8899_03576</name>
</gene>
<feature type="transmembrane region" description="Helical" evidence="7">
    <location>
        <begin position="170"/>
        <end position="190"/>
    </location>
</feature>
<comment type="subcellular location">
    <subcellularLocation>
        <location evidence="1">Cell inner membrane</location>
        <topology evidence="1">Multi-pass membrane protein</topology>
    </subcellularLocation>
</comment>
<accession>A0A238LI98</accession>
<dbReference type="GO" id="GO:0005886">
    <property type="term" value="C:plasma membrane"/>
    <property type="evidence" value="ECO:0007669"/>
    <property type="project" value="UniProtKB-SubCell"/>
</dbReference>
<feature type="transmembrane region" description="Helical" evidence="7">
    <location>
        <begin position="137"/>
        <end position="158"/>
    </location>
</feature>
<dbReference type="PIRSF" id="PIRSF006603">
    <property type="entry name" value="DinF"/>
    <property type="match status" value="1"/>
</dbReference>
<keyword evidence="4 7" id="KW-0812">Transmembrane</keyword>
<feature type="transmembrane region" description="Helical" evidence="7">
    <location>
        <begin position="320"/>
        <end position="340"/>
    </location>
</feature>
<dbReference type="PANTHER" id="PTHR43549">
    <property type="entry name" value="MULTIDRUG RESISTANCE PROTEIN YPNP-RELATED"/>
    <property type="match status" value="1"/>
</dbReference>
<evidence type="ECO:0000256" key="1">
    <source>
        <dbReference type="ARBA" id="ARBA00004429"/>
    </source>
</evidence>
<dbReference type="PANTHER" id="PTHR43549:SF2">
    <property type="entry name" value="MULTIDRUG RESISTANCE PROTEIN NORM-RELATED"/>
    <property type="match status" value="1"/>
</dbReference>
<keyword evidence="3" id="KW-1003">Cell membrane</keyword>
<evidence type="ECO:0000313" key="8">
    <source>
        <dbReference type="EMBL" id="SMY09409.1"/>
    </source>
</evidence>
<keyword evidence="5 7" id="KW-1133">Transmembrane helix</keyword>
<evidence type="ECO:0000313" key="9">
    <source>
        <dbReference type="Proteomes" id="UP000201613"/>
    </source>
</evidence>
<dbReference type="NCBIfam" id="TIGR00797">
    <property type="entry name" value="matE"/>
    <property type="match status" value="1"/>
</dbReference>
<dbReference type="InterPro" id="IPR048279">
    <property type="entry name" value="MdtK-like"/>
</dbReference>
<keyword evidence="2" id="KW-0813">Transport</keyword>
<dbReference type="InterPro" id="IPR002528">
    <property type="entry name" value="MATE_fam"/>
</dbReference>
<dbReference type="Pfam" id="PF01554">
    <property type="entry name" value="MatE"/>
    <property type="match status" value="2"/>
</dbReference>
<dbReference type="GO" id="GO:0015297">
    <property type="term" value="F:antiporter activity"/>
    <property type="evidence" value="ECO:0007669"/>
    <property type="project" value="InterPro"/>
</dbReference>
<evidence type="ECO:0000256" key="6">
    <source>
        <dbReference type="ARBA" id="ARBA00023136"/>
    </source>
</evidence>
<dbReference type="Proteomes" id="UP000201613">
    <property type="component" value="Unassembled WGS sequence"/>
</dbReference>
<evidence type="ECO:0000256" key="3">
    <source>
        <dbReference type="ARBA" id="ARBA00022475"/>
    </source>
</evidence>
<evidence type="ECO:0000256" key="5">
    <source>
        <dbReference type="ARBA" id="ARBA00022989"/>
    </source>
</evidence>
<feature type="transmembrane region" description="Helical" evidence="7">
    <location>
        <begin position="237"/>
        <end position="259"/>
    </location>
</feature>
<feature type="transmembrane region" description="Helical" evidence="7">
    <location>
        <begin position="415"/>
        <end position="437"/>
    </location>
</feature>
<feature type="transmembrane region" description="Helical" evidence="7">
    <location>
        <begin position="12"/>
        <end position="34"/>
    </location>
</feature>
<organism evidence="8 9">
    <name type="scientific">Flavimaricola marinus</name>
    <dbReference type="NCBI Taxonomy" id="1819565"/>
    <lineage>
        <taxon>Bacteria</taxon>
        <taxon>Pseudomonadati</taxon>
        <taxon>Pseudomonadota</taxon>
        <taxon>Alphaproteobacteria</taxon>
        <taxon>Rhodobacterales</taxon>
        <taxon>Paracoccaceae</taxon>
        <taxon>Flavimaricola</taxon>
    </lineage>
</organism>
<keyword evidence="6 7" id="KW-0472">Membrane</keyword>